<proteinExistence type="predicted"/>
<dbReference type="OrthoDB" id="2627617at2"/>
<keyword evidence="2" id="KW-1185">Reference proteome</keyword>
<gene>
    <name evidence="1" type="ORF">F4V43_11280</name>
</gene>
<dbReference type="EMBL" id="VYKK01000015">
    <property type="protein sequence ID" value="KAA9003988.1"/>
    <property type="molecule type" value="Genomic_DNA"/>
</dbReference>
<dbReference type="RefSeq" id="WP_150458343.1">
    <property type="nucleotide sequence ID" value="NZ_VYKK01000015.1"/>
</dbReference>
<dbReference type="InterPro" id="IPR019289">
    <property type="entry name" value="Phage_tail_E/E"/>
</dbReference>
<organism evidence="1 2">
    <name type="scientific">Paenibacillus spiritus</name>
    <dbReference type="NCBI Taxonomy" id="2496557"/>
    <lineage>
        <taxon>Bacteria</taxon>
        <taxon>Bacillati</taxon>
        <taxon>Bacillota</taxon>
        <taxon>Bacilli</taxon>
        <taxon>Bacillales</taxon>
        <taxon>Paenibacillaceae</taxon>
        <taxon>Paenibacillus</taxon>
    </lineage>
</organism>
<reference evidence="1 2" key="1">
    <citation type="submission" date="2019-09" db="EMBL/GenBank/DDBJ databases">
        <title>Bacillus ochoae sp. nov., Paenibacillus whitsoniae sp. nov., Paenibacillus spiritus sp. nov. Isolated from the Mars Exploration Rover during spacecraft assembly.</title>
        <authorList>
            <person name="Seuylemezian A."/>
            <person name="Vaishampayan P."/>
        </authorList>
    </citation>
    <scope>NUCLEOTIDE SEQUENCE [LARGE SCALE GENOMIC DNA]</scope>
    <source>
        <strain evidence="1 2">MER_111</strain>
    </source>
</reference>
<dbReference type="AlphaFoldDB" id="A0A5J5G8B8"/>
<comment type="caution">
    <text evidence="1">The sequence shown here is derived from an EMBL/GenBank/DDBJ whole genome shotgun (WGS) entry which is preliminary data.</text>
</comment>
<accession>A0A5J5G8B8</accession>
<evidence type="ECO:0000313" key="2">
    <source>
        <dbReference type="Proteomes" id="UP000367750"/>
    </source>
</evidence>
<protein>
    <submittedName>
        <fullName evidence="1">Phage tail assembly protein</fullName>
    </submittedName>
</protein>
<dbReference type="Proteomes" id="UP000367750">
    <property type="component" value="Unassembled WGS sequence"/>
</dbReference>
<dbReference type="Pfam" id="PF10109">
    <property type="entry name" value="Phage_TAC_7"/>
    <property type="match status" value="1"/>
</dbReference>
<name>A0A5J5G8B8_9BACL</name>
<sequence>MNEENVNAASVAEEEGEDKAYALSRPVVHEGATYETLTMDFDAMTGSDILAATRQYKAENSQSINWAMELDKDYQAYIVAKAAHVHVGLIRALPAKDFTRLTLRAQNFLLL</sequence>
<evidence type="ECO:0000313" key="1">
    <source>
        <dbReference type="EMBL" id="KAA9003988.1"/>
    </source>
</evidence>